<dbReference type="InterPro" id="IPR038770">
    <property type="entry name" value="Na+/solute_symporter_sf"/>
</dbReference>
<dbReference type="EMBL" id="BAAAQK010000003">
    <property type="protein sequence ID" value="GAA1831844.1"/>
    <property type="molecule type" value="Genomic_DNA"/>
</dbReference>
<feature type="transmembrane region" description="Helical" evidence="1">
    <location>
        <begin position="204"/>
        <end position="223"/>
    </location>
</feature>
<dbReference type="Gene3D" id="1.20.1530.20">
    <property type="match status" value="1"/>
</dbReference>
<gene>
    <name evidence="2" type="ORF">GCM10009836_07310</name>
</gene>
<comment type="caution">
    <text evidence="2">The sequence shown here is derived from an EMBL/GenBank/DDBJ whole genome shotgun (WGS) entry which is preliminary data.</text>
</comment>
<proteinExistence type="predicted"/>
<dbReference type="PANTHER" id="PTHR18640">
    <property type="entry name" value="SOLUTE CARRIER FAMILY 10 MEMBER 7"/>
    <property type="match status" value="1"/>
</dbReference>
<dbReference type="Proteomes" id="UP001500449">
    <property type="component" value="Unassembled WGS sequence"/>
</dbReference>
<keyword evidence="3" id="KW-1185">Reference proteome</keyword>
<keyword evidence="1" id="KW-0472">Membrane</keyword>
<feature type="transmembrane region" description="Helical" evidence="1">
    <location>
        <begin position="104"/>
        <end position="125"/>
    </location>
</feature>
<sequence length="326" mass="34480">MVPVLKRLRVDPFLVMILATVGIAALLPARGAVAHGFSTATVVAIGLLFFLYGARLSTREAIRGLTHWRLHGTVVLATFVLFPLLGLLIQLVPTSVLPAELKLGVLFLCCLPSTVQSSIAFTSVARGNVPAALCAASLSNLLGIVITPLLTGLLLSSQGGLSGQAVVDVALQLLAPFVLGQLLRRWVGDWIVRNKKYLQVVDRGSILLVVYVAFSEGMVEGIWGRLSLGALAALIGTCVVLLAVVLSITWFVPRRFPREDRITILFCGSKKSLASGLPMAGVLFAGGQIGLLVLPLMLFHQIQLMACAAIAGRLARQGAPAEPVPA</sequence>
<dbReference type="Pfam" id="PF13593">
    <property type="entry name" value="SBF_like"/>
    <property type="match status" value="1"/>
</dbReference>
<accession>A0ABN2MMY6</accession>
<evidence type="ECO:0000256" key="1">
    <source>
        <dbReference type="SAM" id="Phobius"/>
    </source>
</evidence>
<dbReference type="PANTHER" id="PTHR18640:SF5">
    <property type="entry name" value="SODIUM_BILE ACID COTRANSPORTER 7"/>
    <property type="match status" value="1"/>
</dbReference>
<organism evidence="2 3">
    <name type="scientific">Pseudonocardia ailaonensis</name>
    <dbReference type="NCBI Taxonomy" id="367279"/>
    <lineage>
        <taxon>Bacteria</taxon>
        <taxon>Bacillati</taxon>
        <taxon>Actinomycetota</taxon>
        <taxon>Actinomycetes</taxon>
        <taxon>Pseudonocardiales</taxon>
        <taxon>Pseudonocardiaceae</taxon>
        <taxon>Pseudonocardia</taxon>
    </lineage>
</organism>
<keyword evidence="1" id="KW-1133">Transmembrane helix</keyword>
<dbReference type="PIRSF" id="PIRSF026166">
    <property type="entry name" value="UCP026166"/>
    <property type="match status" value="1"/>
</dbReference>
<evidence type="ECO:0000313" key="2">
    <source>
        <dbReference type="EMBL" id="GAA1831844.1"/>
    </source>
</evidence>
<protein>
    <submittedName>
        <fullName evidence="2">Bile acid:sodium symporter</fullName>
    </submittedName>
</protein>
<dbReference type="InterPro" id="IPR016833">
    <property type="entry name" value="Put_Na-Bile_cotransptr"/>
</dbReference>
<feature type="transmembrane region" description="Helical" evidence="1">
    <location>
        <begin position="35"/>
        <end position="54"/>
    </location>
</feature>
<feature type="transmembrane region" description="Helical" evidence="1">
    <location>
        <begin position="229"/>
        <end position="252"/>
    </location>
</feature>
<feature type="transmembrane region" description="Helical" evidence="1">
    <location>
        <begin position="161"/>
        <end position="183"/>
    </location>
</feature>
<name>A0ABN2MMY6_9PSEU</name>
<keyword evidence="1" id="KW-0812">Transmembrane</keyword>
<evidence type="ECO:0000313" key="3">
    <source>
        <dbReference type="Proteomes" id="UP001500449"/>
    </source>
</evidence>
<feature type="transmembrane region" description="Helical" evidence="1">
    <location>
        <begin position="74"/>
        <end position="92"/>
    </location>
</feature>
<dbReference type="RefSeq" id="WP_344412313.1">
    <property type="nucleotide sequence ID" value="NZ_BAAAQK010000003.1"/>
</dbReference>
<feature type="transmembrane region" description="Helical" evidence="1">
    <location>
        <begin position="273"/>
        <end position="298"/>
    </location>
</feature>
<reference evidence="2 3" key="1">
    <citation type="journal article" date="2019" name="Int. J. Syst. Evol. Microbiol.">
        <title>The Global Catalogue of Microorganisms (GCM) 10K type strain sequencing project: providing services to taxonomists for standard genome sequencing and annotation.</title>
        <authorList>
            <consortium name="The Broad Institute Genomics Platform"/>
            <consortium name="The Broad Institute Genome Sequencing Center for Infectious Disease"/>
            <person name="Wu L."/>
            <person name="Ma J."/>
        </authorList>
    </citation>
    <scope>NUCLEOTIDE SEQUENCE [LARGE SCALE GENOMIC DNA]</scope>
    <source>
        <strain evidence="2 3">JCM 16009</strain>
    </source>
</reference>
<feature type="transmembrane region" description="Helical" evidence="1">
    <location>
        <begin position="132"/>
        <end position="155"/>
    </location>
</feature>
<feature type="transmembrane region" description="Helical" evidence="1">
    <location>
        <begin position="12"/>
        <end position="29"/>
    </location>
</feature>